<protein>
    <recommendedName>
        <fullName evidence="4">Inovirus Gp2 family protein</fullName>
    </recommendedName>
</protein>
<comment type="caution">
    <text evidence="2">The sequence shown here is derived from an EMBL/GenBank/DDBJ whole genome shotgun (WGS) entry which is preliminary data.</text>
</comment>
<evidence type="ECO:0000313" key="2">
    <source>
        <dbReference type="EMBL" id="MWV26438.1"/>
    </source>
</evidence>
<dbReference type="Proteomes" id="UP000461409">
    <property type="component" value="Unassembled WGS sequence"/>
</dbReference>
<reference evidence="2 3" key="2">
    <citation type="submission" date="2020-02" db="EMBL/GenBank/DDBJ databases">
        <title>Erythrobacter dongmakensis sp. nov., isolated from a tidal mudflat.</title>
        <authorList>
            <person name="Kim I.S."/>
        </authorList>
    </citation>
    <scope>NUCLEOTIDE SEQUENCE [LARGE SCALE GENOMIC DNA]</scope>
    <source>
        <strain evidence="2 3">GH3-10</strain>
    </source>
</reference>
<reference evidence="2 3" key="1">
    <citation type="submission" date="2019-12" db="EMBL/GenBank/DDBJ databases">
        <authorList>
            <person name="Lee S.D."/>
        </authorList>
    </citation>
    <scope>NUCLEOTIDE SEQUENCE [LARGE SCALE GENOMIC DNA]</scope>
    <source>
        <strain evidence="2 3">GH3-10</strain>
    </source>
</reference>
<sequence>MKVAAMHEQPACKPHGGAFETSPRSRLGEASSMRLPINNGRIRAFPEYGTAHAIINSHLVEAADSSKLSGRGGARNSATRESYALTEENVVNLTVATRHACKIGMPFTRMVTIHWEEAGVTLAQMAKATGHYIDLLSKAIARHGSDTAYIWVHEGGQTKGGHCHFLIHVPARIMPIVARLQRSWLRRITGRPYRKTVILSKPIGARLGLEIGNPELFAANLEVALGYLCKAAPQTILDTHRIDRTHEPGGLIIGKRCGTSQNISAKARRES</sequence>
<evidence type="ECO:0000313" key="3">
    <source>
        <dbReference type="Proteomes" id="UP000461409"/>
    </source>
</evidence>
<organism evidence="2 3">
    <name type="scientific">Aurantiacibacter rhizosphaerae</name>
    <dbReference type="NCBI Taxonomy" id="2691582"/>
    <lineage>
        <taxon>Bacteria</taxon>
        <taxon>Pseudomonadati</taxon>
        <taxon>Pseudomonadota</taxon>
        <taxon>Alphaproteobacteria</taxon>
        <taxon>Sphingomonadales</taxon>
        <taxon>Erythrobacteraceae</taxon>
        <taxon>Aurantiacibacter</taxon>
    </lineage>
</organism>
<evidence type="ECO:0000256" key="1">
    <source>
        <dbReference type="SAM" id="MobiDB-lite"/>
    </source>
</evidence>
<keyword evidence="3" id="KW-1185">Reference proteome</keyword>
<proteinExistence type="predicted"/>
<evidence type="ECO:0008006" key="4">
    <source>
        <dbReference type="Google" id="ProtNLM"/>
    </source>
</evidence>
<feature type="region of interest" description="Disordered" evidence="1">
    <location>
        <begin position="1"/>
        <end position="25"/>
    </location>
</feature>
<dbReference type="AlphaFoldDB" id="A0A844X9W3"/>
<gene>
    <name evidence="2" type="ORF">GRF63_00840</name>
</gene>
<name>A0A844X9W3_9SPHN</name>
<accession>A0A844X9W3</accession>
<dbReference type="RefSeq" id="WP_160484131.1">
    <property type="nucleotide sequence ID" value="NZ_WUBR01000001.1"/>
</dbReference>
<dbReference type="EMBL" id="WUBR01000001">
    <property type="protein sequence ID" value="MWV26438.1"/>
    <property type="molecule type" value="Genomic_DNA"/>
</dbReference>